<dbReference type="PANTHER" id="PTHR30558">
    <property type="entry name" value="EXBD MEMBRANE COMPONENT OF PMF-DRIVEN MACROMOLECULE IMPORT SYSTEM"/>
    <property type="match status" value="1"/>
</dbReference>
<dbReference type="Proteomes" id="UP000029578">
    <property type="component" value="Unassembled WGS sequence"/>
</dbReference>
<keyword evidence="3" id="KW-1003">Cell membrane</keyword>
<evidence type="ECO:0000256" key="7">
    <source>
        <dbReference type="RuleBase" id="RU003879"/>
    </source>
</evidence>
<accession>A0A096APF0</accession>
<name>A0A096APF0_9BACT</name>
<evidence type="ECO:0000256" key="4">
    <source>
        <dbReference type="ARBA" id="ARBA00022692"/>
    </source>
</evidence>
<feature type="transmembrane region" description="Helical" evidence="8">
    <location>
        <begin position="12"/>
        <end position="33"/>
    </location>
</feature>
<gene>
    <name evidence="9" type="ORF">HMPREF0661_06640</name>
</gene>
<evidence type="ECO:0000313" key="10">
    <source>
        <dbReference type="Proteomes" id="UP000029578"/>
    </source>
</evidence>
<organism evidence="9 10">
    <name type="scientific">Prevotella melaninogenica DNF00666</name>
    <dbReference type="NCBI Taxonomy" id="1401073"/>
    <lineage>
        <taxon>Bacteria</taxon>
        <taxon>Pseudomonadati</taxon>
        <taxon>Bacteroidota</taxon>
        <taxon>Bacteroidia</taxon>
        <taxon>Bacteroidales</taxon>
        <taxon>Prevotellaceae</taxon>
        <taxon>Prevotella</taxon>
    </lineage>
</organism>
<keyword evidence="6 8" id="KW-0472">Membrane</keyword>
<protein>
    <submittedName>
        <fullName evidence="9">Membrane protein</fullName>
    </submittedName>
</protein>
<comment type="similarity">
    <text evidence="2 7">Belongs to the ExbD/TolR family.</text>
</comment>
<keyword evidence="7" id="KW-0813">Transport</keyword>
<keyword evidence="4 7" id="KW-0812">Transmembrane</keyword>
<dbReference type="GO" id="GO:0005886">
    <property type="term" value="C:plasma membrane"/>
    <property type="evidence" value="ECO:0007669"/>
    <property type="project" value="UniProtKB-SubCell"/>
</dbReference>
<evidence type="ECO:0000256" key="5">
    <source>
        <dbReference type="ARBA" id="ARBA00022989"/>
    </source>
</evidence>
<keyword evidence="5 8" id="KW-1133">Transmembrane helix</keyword>
<evidence type="ECO:0000256" key="6">
    <source>
        <dbReference type="ARBA" id="ARBA00023136"/>
    </source>
</evidence>
<dbReference type="Pfam" id="PF02472">
    <property type="entry name" value="ExbD"/>
    <property type="match status" value="1"/>
</dbReference>
<evidence type="ECO:0000256" key="8">
    <source>
        <dbReference type="SAM" id="Phobius"/>
    </source>
</evidence>
<dbReference type="AlphaFoldDB" id="A0A096APF0"/>
<evidence type="ECO:0000256" key="1">
    <source>
        <dbReference type="ARBA" id="ARBA00004162"/>
    </source>
</evidence>
<dbReference type="PANTHER" id="PTHR30558:SF3">
    <property type="entry name" value="BIOPOLYMER TRANSPORT PROTEIN EXBD-RELATED"/>
    <property type="match status" value="1"/>
</dbReference>
<reference evidence="9 10" key="1">
    <citation type="submission" date="2014-07" db="EMBL/GenBank/DDBJ databases">
        <authorList>
            <person name="McCorrison J."/>
            <person name="Sanka R."/>
            <person name="Torralba M."/>
            <person name="Gillis M."/>
            <person name="Haft D.H."/>
            <person name="Methe B."/>
            <person name="Sutton G."/>
            <person name="Nelson K.E."/>
        </authorList>
    </citation>
    <scope>NUCLEOTIDE SEQUENCE [LARGE SCALE GENOMIC DNA]</scope>
    <source>
        <strain evidence="9 10">DNF00666</strain>
    </source>
</reference>
<dbReference type="GO" id="GO:0015031">
    <property type="term" value="P:protein transport"/>
    <property type="evidence" value="ECO:0007669"/>
    <property type="project" value="UniProtKB-KW"/>
</dbReference>
<dbReference type="GO" id="GO:0022857">
    <property type="term" value="F:transmembrane transporter activity"/>
    <property type="evidence" value="ECO:0007669"/>
    <property type="project" value="InterPro"/>
</dbReference>
<proteinExistence type="inferred from homology"/>
<keyword evidence="7" id="KW-0653">Protein transport</keyword>
<evidence type="ECO:0000256" key="3">
    <source>
        <dbReference type="ARBA" id="ARBA00022475"/>
    </source>
</evidence>
<dbReference type="EMBL" id="JRNS01000344">
    <property type="protein sequence ID" value="KGF48640.1"/>
    <property type="molecule type" value="Genomic_DNA"/>
</dbReference>
<sequence>MMFRKRERRKVPILNTTSTADISFMLLIFFLVASSMDLDKGLSRQLPAIDKTKTPPTAVDSRKVMRIVIDAKNQVTLDGKAVTMKELLQRATQLIQTNGKGHLIQLQSSRNASYDTYIHVQNQLVAAYNTLRNQRALNLFGKEFELCSNEQQKQIADEIPMRISEVYTVSKADNTEKGGAE</sequence>
<dbReference type="InterPro" id="IPR003400">
    <property type="entry name" value="ExbD"/>
</dbReference>
<evidence type="ECO:0000313" key="9">
    <source>
        <dbReference type="EMBL" id="KGF48640.1"/>
    </source>
</evidence>
<comment type="subcellular location">
    <subcellularLocation>
        <location evidence="1">Cell membrane</location>
        <topology evidence="1">Single-pass membrane protein</topology>
    </subcellularLocation>
    <subcellularLocation>
        <location evidence="7">Cell membrane</location>
        <topology evidence="7">Single-pass type II membrane protein</topology>
    </subcellularLocation>
</comment>
<evidence type="ECO:0000256" key="2">
    <source>
        <dbReference type="ARBA" id="ARBA00005811"/>
    </source>
</evidence>
<comment type="caution">
    <text evidence="9">The sequence shown here is derived from an EMBL/GenBank/DDBJ whole genome shotgun (WGS) entry which is preliminary data.</text>
</comment>
<dbReference type="RefSeq" id="WP_036864827.1">
    <property type="nucleotide sequence ID" value="NZ_JRNS01000344.1"/>
</dbReference>